<organism evidence="1 2">
    <name type="scientific">Necator americanus</name>
    <name type="common">Human hookworm</name>
    <dbReference type="NCBI Taxonomy" id="51031"/>
    <lineage>
        <taxon>Eukaryota</taxon>
        <taxon>Metazoa</taxon>
        <taxon>Ecdysozoa</taxon>
        <taxon>Nematoda</taxon>
        <taxon>Chromadorea</taxon>
        <taxon>Rhabditida</taxon>
        <taxon>Rhabditina</taxon>
        <taxon>Rhabditomorpha</taxon>
        <taxon>Strongyloidea</taxon>
        <taxon>Ancylostomatidae</taxon>
        <taxon>Bunostominae</taxon>
        <taxon>Necator</taxon>
    </lineage>
</organism>
<dbReference type="Proteomes" id="UP001303046">
    <property type="component" value="Unassembled WGS sequence"/>
</dbReference>
<evidence type="ECO:0000313" key="1">
    <source>
        <dbReference type="EMBL" id="KAK6747553.1"/>
    </source>
</evidence>
<dbReference type="EMBL" id="JAVFWL010000004">
    <property type="protein sequence ID" value="KAK6747553.1"/>
    <property type="molecule type" value="Genomic_DNA"/>
</dbReference>
<sequence length="74" mass="8682">MLTESILNEGDIQNITKTLSIYFLQLLSLGISNEMESCCQRLYDRLKTPPHESGVIQIWIRVWSWFIPVRDQRG</sequence>
<evidence type="ECO:0000313" key="2">
    <source>
        <dbReference type="Proteomes" id="UP001303046"/>
    </source>
</evidence>
<proteinExistence type="predicted"/>
<protein>
    <submittedName>
        <fullName evidence="1">Uncharacterized protein</fullName>
    </submittedName>
</protein>
<gene>
    <name evidence="1" type="primary">Necator_chrIV.g13925</name>
    <name evidence="1" type="ORF">RB195_000633</name>
</gene>
<keyword evidence="2" id="KW-1185">Reference proteome</keyword>
<name>A0ABR1DAM9_NECAM</name>
<comment type="caution">
    <text evidence="1">The sequence shown here is derived from an EMBL/GenBank/DDBJ whole genome shotgun (WGS) entry which is preliminary data.</text>
</comment>
<reference evidence="1 2" key="1">
    <citation type="submission" date="2023-08" db="EMBL/GenBank/DDBJ databases">
        <title>A Necator americanus chromosomal reference genome.</title>
        <authorList>
            <person name="Ilik V."/>
            <person name="Petrzelkova K.J."/>
            <person name="Pardy F."/>
            <person name="Fuh T."/>
            <person name="Niatou-Singa F.S."/>
            <person name="Gouil Q."/>
            <person name="Baker L."/>
            <person name="Ritchie M.E."/>
            <person name="Jex A.R."/>
            <person name="Gazzola D."/>
            <person name="Li H."/>
            <person name="Toshio Fujiwara R."/>
            <person name="Zhan B."/>
            <person name="Aroian R.V."/>
            <person name="Pafco B."/>
            <person name="Schwarz E.M."/>
        </authorList>
    </citation>
    <scope>NUCLEOTIDE SEQUENCE [LARGE SCALE GENOMIC DNA]</scope>
    <source>
        <strain evidence="1 2">Aroian</strain>
        <tissue evidence="1">Whole animal</tissue>
    </source>
</reference>
<accession>A0ABR1DAM9</accession>